<dbReference type="AlphaFoldDB" id="A0A9D4Q4F1"/>
<dbReference type="EMBL" id="JABSTV010001248">
    <property type="protein sequence ID" value="KAH7967900.1"/>
    <property type="molecule type" value="Genomic_DNA"/>
</dbReference>
<gene>
    <name evidence="2" type="ORF">HPB52_003815</name>
</gene>
<dbReference type="Proteomes" id="UP000821837">
    <property type="component" value="Unassembled WGS sequence"/>
</dbReference>
<organism evidence="2 3">
    <name type="scientific">Rhipicephalus sanguineus</name>
    <name type="common">Brown dog tick</name>
    <name type="synonym">Ixodes sanguineus</name>
    <dbReference type="NCBI Taxonomy" id="34632"/>
    <lineage>
        <taxon>Eukaryota</taxon>
        <taxon>Metazoa</taxon>
        <taxon>Ecdysozoa</taxon>
        <taxon>Arthropoda</taxon>
        <taxon>Chelicerata</taxon>
        <taxon>Arachnida</taxon>
        <taxon>Acari</taxon>
        <taxon>Parasitiformes</taxon>
        <taxon>Ixodida</taxon>
        <taxon>Ixodoidea</taxon>
        <taxon>Ixodidae</taxon>
        <taxon>Rhipicephalinae</taxon>
        <taxon>Rhipicephalus</taxon>
        <taxon>Rhipicephalus</taxon>
    </lineage>
</organism>
<proteinExistence type="predicted"/>
<sequence>MAARDLGIVGAEITSLATDRTSALLGTLQQSEVLSEPPPLNSAEFFDNRAQEQRCVGTSHSRKIRDQGQEGCNAGKRTAPVFRRSWQRRASRRSNPATRHPM</sequence>
<keyword evidence="3" id="KW-1185">Reference proteome</keyword>
<comment type="caution">
    <text evidence="2">The sequence shown here is derived from an EMBL/GenBank/DDBJ whole genome shotgun (WGS) entry which is preliminary data.</text>
</comment>
<name>A0A9D4Q4F1_RHISA</name>
<protein>
    <submittedName>
        <fullName evidence="2">Uncharacterized protein</fullName>
    </submittedName>
</protein>
<accession>A0A9D4Q4F1</accession>
<evidence type="ECO:0000313" key="2">
    <source>
        <dbReference type="EMBL" id="KAH7967900.1"/>
    </source>
</evidence>
<evidence type="ECO:0000313" key="3">
    <source>
        <dbReference type="Proteomes" id="UP000821837"/>
    </source>
</evidence>
<evidence type="ECO:0000256" key="1">
    <source>
        <dbReference type="SAM" id="MobiDB-lite"/>
    </source>
</evidence>
<feature type="region of interest" description="Disordered" evidence="1">
    <location>
        <begin position="58"/>
        <end position="102"/>
    </location>
</feature>
<reference evidence="2" key="2">
    <citation type="submission" date="2021-09" db="EMBL/GenBank/DDBJ databases">
        <authorList>
            <person name="Jia N."/>
            <person name="Wang J."/>
            <person name="Shi W."/>
            <person name="Du L."/>
            <person name="Sun Y."/>
            <person name="Zhan W."/>
            <person name="Jiang J."/>
            <person name="Wang Q."/>
            <person name="Zhang B."/>
            <person name="Ji P."/>
            <person name="Sakyi L.B."/>
            <person name="Cui X."/>
            <person name="Yuan T."/>
            <person name="Jiang B."/>
            <person name="Yang W."/>
            <person name="Lam T.T.-Y."/>
            <person name="Chang Q."/>
            <person name="Ding S."/>
            <person name="Wang X."/>
            <person name="Zhu J."/>
            <person name="Ruan X."/>
            <person name="Zhao L."/>
            <person name="Wei J."/>
            <person name="Que T."/>
            <person name="Du C."/>
            <person name="Cheng J."/>
            <person name="Dai P."/>
            <person name="Han X."/>
            <person name="Huang E."/>
            <person name="Gao Y."/>
            <person name="Liu J."/>
            <person name="Shao H."/>
            <person name="Ye R."/>
            <person name="Li L."/>
            <person name="Wei W."/>
            <person name="Wang X."/>
            <person name="Wang C."/>
            <person name="Huo Q."/>
            <person name="Li W."/>
            <person name="Guo W."/>
            <person name="Chen H."/>
            <person name="Chen S."/>
            <person name="Zhou L."/>
            <person name="Zhou L."/>
            <person name="Ni X."/>
            <person name="Tian J."/>
            <person name="Zhou Y."/>
            <person name="Sheng Y."/>
            <person name="Liu T."/>
            <person name="Pan Y."/>
            <person name="Xia L."/>
            <person name="Li J."/>
            <person name="Zhao F."/>
            <person name="Cao W."/>
        </authorList>
    </citation>
    <scope>NUCLEOTIDE SEQUENCE</scope>
    <source>
        <strain evidence="2">Rsan-2018</strain>
        <tissue evidence="2">Larvae</tissue>
    </source>
</reference>
<reference evidence="2" key="1">
    <citation type="journal article" date="2020" name="Cell">
        <title>Large-Scale Comparative Analyses of Tick Genomes Elucidate Their Genetic Diversity and Vector Capacities.</title>
        <authorList>
            <consortium name="Tick Genome and Microbiome Consortium (TIGMIC)"/>
            <person name="Jia N."/>
            <person name="Wang J."/>
            <person name="Shi W."/>
            <person name="Du L."/>
            <person name="Sun Y."/>
            <person name="Zhan W."/>
            <person name="Jiang J.F."/>
            <person name="Wang Q."/>
            <person name="Zhang B."/>
            <person name="Ji P."/>
            <person name="Bell-Sakyi L."/>
            <person name="Cui X.M."/>
            <person name="Yuan T.T."/>
            <person name="Jiang B.G."/>
            <person name="Yang W.F."/>
            <person name="Lam T.T."/>
            <person name="Chang Q.C."/>
            <person name="Ding S.J."/>
            <person name="Wang X.J."/>
            <person name="Zhu J.G."/>
            <person name="Ruan X.D."/>
            <person name="Zhao L."/>
            <person name="Wei J.T."/>
            <person name="Ye R.Z."/>
            <person name="Que T.C."/>
            <person name="Du C.H."/>
            <person name="Zhou Y.H."/>
            <person name="Cheng J.X."/>
            <person name="Dai P.F."/>
            <person name="Guo W.B."/>
            <person name="Han X.H."/>
            <person name="Huang E.J."/>
            <person name="Li L.F."/>
            <person name="Wei W."/>
            <person name="Gao Y.C."/>
            <person name="Liu J.Z."/>
            <person name="Shao H.Z."/>
            <person name="Wang X."/>
            <person name="Wang C.C."/>
            <person name="Yang T.C."/>
            <person name="Huo Q.B."/>
            <person name="Li W."/>
            <person name="Chen H.Y."/>
            <person name="Chen S.E."/>
            <person name="Zhou L.G."/>
            <person name="Ni X.B."/>
            <person name="Tian J.H."/>
            <person name="Sheng Y."/>
            <person name="Liu T."/>
            <person name="Pan Y.S."/>
            <person name="Xia L.Y."/>
            <person name="Li J."/>
            <person name="Zhao F."/>
            <person name="Cao W.C."/>
        </authorList>
    </citation>
    <scope>NUCLEOTIDE SEQUENCE</scope>
    <source>
        <strain evidence="2">Rsan-2018</strain>
    </source>
</reference>